<feature type="signal peptide" evidence="2">
    <location>
        <begin position="1"/>
        <end position="27"/>
    </location>
</feature>
<accession>A0A1Y5Q4U5</accession>
<dbReference type="PROSITE" id="PS51257">
    <property type="entry name" value="PROKAR_LIPOPROTEIN"/>
    <property type="match status" value="1"/>
</dbReference>
<dbReference type="PANTHER" id="PTHR31284:SF10">
    <property type="entry name" value="ACID PHOSPHATASE-LIKE PROTEIN"/>
    <property type="match status" value="1"/>
</dbReference>
<dbReference type="Gene3D" id="3.40.50.1000">
    <property type="entry name" value="HAD superfamily/HAD-like"/>
    <property type="match status" value="1"/>
</dbReference>
<sequence>MSRFPSLSLLAAAVLALAACSSPRALVHGDSAAPGVPVAPVAATDGANDNLNAVLWVQRSQEYRANALQTWRAAAAQLDRALADPSWTALLPEEGGSRQPATLKPAVVVDIDETVLDNSPYQARLVRDGGSYDDVSWDAWVSEGKAGAVPGAVAFARAAAAKGVTMIYISNRTEHMKAVTLDNLRRLGFPVANDEVYLGLDKFVPGCEQEGSEKACRRQLVARQYRVLMQFGDQLSDFAAISINTQAGRDALLQAHQDWFGQRWWTLPNPTYGGWEPAQFNNAWSRPEAARRAAKRAALDVAR</sequence>
<dbReference type="Pfam" id="PF03767">
    <property type="entry name" value="Acid_phosphat_B"/>
    <property type="match status" value="1"/>
</dbReference>
<dbReference type="InterPro" id="IPR005519">
    <property type="entry name" value="Acid_phosphat_B-like"/>
</dbReference>
<dbReference type="PANTHER" id="PTHR31284">
    <property type="entry name" value="ACID PHOSPHATASE-LIKE PROTEIN"/>
    <property type="match status" value="1"/>
</dbReference>
<keyword evidence="1 2" id="KW-0732">Signal</keyword>
<keyword evidence="3" id="KW-0449">Lipoprotein</keyword>
<reference evidence="3" key="1">
    <citation type="submission" date="2016-03" db="EMBL/GenBank/DDBJ databases">
        <authorList>
            <person name="Ploux O."/>
        </authorList>
    </citation>
    <scope>NUCLEOTIDE SEQUENCE</scope>
    <source>
        <strain evidence="3">UC10</strain>
    </source>
</reference>
<dbReference type="GO" id="GO:0009279">
    <property type="term" value="C:cell outer membrane"/>
    <property type="evidence" value="ECO:0007669"/>
    <property type="project" value="InterPro"/>
</dbReference>
<dbReference type="InterPro" id="IPR036412">
    <property type="entry name" value="HAD-like_sf"/>
</dbReference>
<dbReference type="EMBL" id="FLTS01000001">
    <property type="protein sequence ID" value="SBV37338.1"/>
    <property type="molecule type" value="Genomic_DNA"/>
</dbReference>
<gene>
    <name evidence="3" type="ORF">STPYR_12268</name>
</gene>
<feature type="chain" id="PRO_5012193099" evidence="2">
    <location>
        <begin position="28"/>
        <end position="303"/>
    </location>
</feature>
<name>A0A1Y5Q4U5_9GAMM</name>
<protein>
    <submittedName>
        <fullName evidence="3">5-nucleotidase, lipoprotein e(P4) family</fullName>
    </submittedName>
</protein>
<dbReference type="InterPro" id="IPR006423">
    <property type="entry name" value="Lipo_e_P4"/>
</dbReference>
<dbReference type="InterPro" id="IPR023214">
    <property type="entry name" value="HAD_sf"/>
</dbReference>
<dbReference type="SFLD" id="SFLDS00003">
    <property type="entry name" value="Haloacid_Dehalogenase"/>
    <property type="match status" value="1"/>
</dbReference>
<dbReference type="PIRSF" id="PIRSF019271">
    <property type="entry name" value="Acid_Ptase_C"/>
    <property type="match status" value="1"/>
</dbReference>
<evidence type="ECO:0000256" key="2">
    <source>
        <dbReference type="SAM" id="SignalP"/>
    </source>
</evidence>
<proteinExistence type="predicted"/>
<dbReference type="SFLD" id="SFLDG01125">
    <property type="entry name" value="C1.1:_Acid_Phosphatase_Like"/>
    <property type="match status" value="1"/>
</dbReference>
<organism evidence="3">
    <name type="scientific">uncultured Stenotrophomonas sp</name>
    <dbReference type="NCBI Taxonomy" id="165438"/>
    <lineage>
        <taxon>Bacteria</taxon>
        <taxon>Pseudomonadati</taxon>
        <taxon>Pseudomonadota</taxon>
        <taxon>Gammaproteobacteria</taxon>
        <taxon>Lysobacterales</taxon>
        <taxon>Lysobacteraceae</taxon>
        <taxon>Stenotrophomonas</taxon>
        <taxon>environmental samples</taxon>
    </lineage>
</organism>
<evidence type="ECO:0000256" key="1">
    <source>
        <dbReference type="ARBA" id="ARBA00022729"/>
    </source>
</evidence>
<evidence type="ECO:0000313" key="3">
    <source>
        <dbReference type="EMBL" id="SBV37338.1"/>
    </source>
</evidence>
<dbReference type="SUPFAM" id="SSF56784">
    <property type="entry name" value="HAD-like"/>
    <property type="match status" value="1"/>
</dbReference>
<dbReference type="AlphaFoldDB" id="A0A1Y5Q4U5"/>